<reference evidence="2 3" key="1">
    <citation type="journal article" date="2016" name="Int. J. Syst. Evol. Microbiol.">
        <title>Chitinibacter fontanus sp. nov., isolated from a spring.</title>
        <authorList>
            <person name="Sheu S.Y."/>
            <person name="Li Y.S."/>
            <person name="Young C.C."/>
            <person name="Chen W.M."/>
        </authorList>
    </citation>
    <scope>NUCLEOTIDE SEQUENCE [LARGE SCALE GENOMIC DNA]</scope>
    <source>
        <strain evidence="2 3">STM-7</strain>
    </source>
</reference>
<organism evidence="2 3">
    <name type="scientific">Chitinibacter fontanus</name>
    <dbReference type="NCBI Taxonomy" id="1737446"/>
    <lineage>
        <taxon>Bacteria</taxon>
        <taxon>Pseudomonadati</taxon>
        <taxon>Pseudomonadota</taxon>
        <taxon>Betaproteobacteria</taxon>
        <taxon>Neisseriales</taxon>
        <taxon>Chitinibacteraceae</taxon>
        <taxon>Chitinibacter</taxon>
    </lineage>
</organism>
<evidence type="ECO:0000313" key="2">
    <source>
        <dbReference type="EMBL" id="QLI82598.1"/>
    </source>
</evidence>
<feature type="transmembrane region" description="Helical" evidence="1">
    <location>
        <begin position="12"/>
        <end position="35"/>
    </location>
</feature>
<keyword evidence="1" id="KW-0472">Membrane</keyword>
<keyword evidence="1" id="KW-1133">Transmembrane helix</keyword>
<proteinExistence type="predicted"/>
<evidence type="ECO:0000313" key="3">
    <source>
        <dbReference type="Proteomes" id="UP000510822"/>
    </source>
</evidence>
<dbReference type="Proteomes" id="UP000510822">
    <property type="component" value="Chromosome"/>
</dbReference>
<gene>
    <name evidence="2" type="ORF">HZU75_14275</name>
</gene>
<evidence type="ECO:0000256" key="1">
    <source>
        <dbReference type="SAM" id="Phobius"/>
    </source>
</evidence>
<keyword evidence="1" id="KW-0812">Transmembrane</keyword>
<dbReference type="RefSeq" id="WP_180306674.1">
    <property type="nucleotide sequence ID" value="NZ_CP058952.1"/>
</dbReference>
<sequence>MNNWFFSFGLPFLILGSLLGGGLYALCASTLYSYLKENYSDALPPRIDVFMNDYEAMGGFMAGIWYAQRTGGWRRIDNRTWRYFFIATQLLGAFAISCCALFCAAFLFVPR</sequence>
<protein>
    <submittedName>
        <fullName evidence="2">Uncharacterized protein</fullName>
    </submittedName>
</protein>
<feature type="transmembrane region" description="Helical" evidence="1">
    <location>
        <begin position="83"/>
        <end position="109"/>
    </location>
</feature>
<accession>A0A7D5VBE0</accession>
<name>A0A7D5VBE0_9NEIS</name>
<dbReference type="KEGG" id="cfon:HZU75_14275"/>
<dbReference type="AlphaFoldDB" id="A0A7D5VBE0"/>
<dbReference type="EMBL" id="CP058952">
    <property type="protein sequence ID" value="QLI82598.1"/>
    <property type="molecule type" value="Genomic_DNA"/>
</dbReference>
<keyword evidence="3" id="KW-1185">Reference proteome</keyword>